<evidence type="ECO:0000256" key="8">
    <source>
        <dbReference type="ARBA" id="ARBA00022842"/>
    </source>
</evidence>
<accession>A0ABS9GWN8</accession>
<dbReference type="PANTHER" id="PTHR11088:SF60">
    <property type="entry name" value="TRNA DIMETHYLALLYLTRANSFERASE"/>
    <property type="match status" value="1"/>
</dbReference>
<evidence type="ECO:0000256" key="7">
    <source>
        <dbReference type="ARBA" id="ARBA00022840"/>
    </source>
</evidence>
<dbReference type="Pfam" id="PF01715">
    <property type="entry name" value="IPPT"/>
    <property type="match status" value="1"/>
</dbReference>
<feature type="binding site" evidence="10">
    <location>
        <begin position="10"/>
        <end position="17"/>
    </location>
    <ligand>
        <name>ATP</name>
        <dbReference type="ChEBI" id="CHEBI:30616"/>
    </ligand>
</feature>
<dbReference type="RefSeq" id="WP_236332576.1">
    <property type="nucleotide sequence ID" value="NZ_JAKIJS010000001.1"/>
</dbReference>
<evidence type="ECO:0000256" key="9">
    <source>
        <dbReference type="ARBA" id="ARBA00049563"/>
    </source>
</evidence>
<feature type="region of interest" description="Interaction with substrate tRNA" evidence="10">
    <location>
        <begin position="35"/>
        <end position="38"/>
    </location>
</feature>
<gene>
    <name evidence="10 14" type="primary">miaA</name>
    <name evidence="14" type="ORF">L2716_05570</name>
</gene>
<dbReference type="NCBIfam" id="TIGR00174">
    <property type="entry name" value="miaA"/>
    <property type="match status" value="1"/>
</dbReference>
<protein>
    <recommendedName>
        <fullName evidence="10">tRNA dimethylallyltransferase</fullName>
        <ecNumber evidence="10">2.5.1.75</ecNumber>
    </recommendedName>
    <alternativeName>
        <fullName evidence="10">Dimethylallyl diphosphate:tRNA dimethylallyltransferase</fullName>
        <shortName evidence="10">DMAPP:tRNA dimethylallyltransferase</shortName>
        <shortName evidence="10">DMATase</shortName>
    </alternativeName>
    <alternativeName>
        <fullName evidence="10">Isopentenyl-diphosphate:tRNA isopentenyltransferase</fullName>
        <shortName evidence="10">IPP transferase</shortName>
        <shortName evidence="10">IPPT</shortName>
        <shortName evidence="10">IPTase</shortName>
    </alternativeName>
</protein>
<evidence type="ECO:0000256" key="3">
    <source>
        <dbReference type="ARBA" id="ARBA00005842"/>
    </source>
</evidence>
<evidence type="ECO:0000313" key="15">
    <source>
        <dbReference type="Proteomes" id="UP001649381"/>
    </source>
</evidence>
<evidence type="ECO:0000256" key="12">
    <source>
        <dbReference type="RuleBase" id="RU003784"/>
    </source>
</evidence>
<evidence type="ECO:0000256" key="1">
    <source>
        <dbReference type="ARBA" id="ARBA00001946"/>
    </source>
</evidence>
<proteinExistence type="inferred from homology"/>
<evidence type="ECO:0000256" key="6">
    <source>
        <dbReference type="ARBA" id="ARBA00022741"/>
    </source>
</evidence>
<comment type="function">
    <text evidence="2 10 12">Catalyzes the transfer of a dimethylallyl group onto the adenine at position 37 in tRNAs that read codons beginning with uridine, leading to the formation of N6-(dimethylallyl)adenosine (i(6)A).</text>
</comment>
<keyword evidence="8 10" id="KW-0460">Magnesium</keyword>
<comment type="catalytic activity">
    <reaction evidence="9 10 11">
        <text>adenosine(37) in tRNA + dimethylallyl diphosphate = N(6)-dimethylallyladenosine(37) in tRNA + diphosphate</text>
        <dbReference type="Rhea" id="RHEA:26482"/>
        <dbReference type="Rhea" id="RHEA-COMP:10162"/>
        <dbReference type="Rhea" id="RHEA-COMP:10375"/>
        <dbReference type="ChEBI" id="CHEBI:33019"/>
        <dbReference type="ChEBI" id="CHEBI:57623"/>
        <dbReference type="ChEBI" id="CHEBI:74411"/>
        <dbReference type="ChEBI" id="CHEBI:74415"/>
        <dbReference type="EC" id="2.5.1.75"/>
    </reaction>
</comment>
<dbReference type="Gene3D" id="3.40.50.300">
    <property type="entry name" value="P-loop containing nucleotide triphosphate hydrolases"/>
    <property type="match status" value="1"/>
</dbReference>
<dbReference type="EC" id="2.5.1.75" evidence="10"/>
<evidence type="ECO:0000256" key="10">
    <source>
        <dbReference type="HAMAP-Rule" id="MF_00185"/>
    </source>
</evidence>
<keyword evidence="7 10" id="KW-0067">ATP-binding</keyword>
<keyword evidence="15" id="KW-1185">Reference proteome</keyword>
<evidence type="ECO:0000256" key="11">
    <source>
        <dbReference type="RuleBase" id="RU003783"/>
    </source>
</evidence>
<dbReference type="InterPro" id="IPR039657">
    <property type="entry name" value="Dimethylallyltransferase"/>
</dbReference>
<dbReference type="Gene3D" id="1.10.20.140">
    <property type="match status" value="1"/>
</dbReference>
<evidence type="ECO:0000313" key="14">
    <source>
        <dbReference type="EMBL" id="MCF6137194.1"/>
    </source>
</evidence>
<keyword evidence="4 10" id="KW-0808">Transferase</keyword>
<evidence type="ECO:0000256" key="5">
    <source>
        <dbReference type="ARBA" id="ARBA00022694"/>
    </source>
</evidence>
<dbReference type="SUPFAM" id="SSF52540">
    <property type="entry name" value="P-loop containing nucleoside triphosphate hydrolases"/>
    <property type="match status" value="1"/>
</dbReference>
<feature type="site" description="Interaction with substrate tRNA" evidence="10">
    <location>
        <position position="101"/>
    </location>
</feature>
<dbReference type="HAMAP" id="MF_00185">
    <property type="entry name" value="IPP_trans"/>
    <property type="match status" value="1"/>
</dbReference>
<evidence type="ECO:0000256" key="4">
    <source>
        <dbReference type="ARBA" id="ARBA00022679"/>
    </source>
</evidence>
<dbReference type="GO" id="GO:0052381">
    <property type="term" value="F:tRNA dimethylallyltransferase activity"/>
    <property type="evidence" value="ECO:0007669"/>
    <property type="project" value="UniProtKB-EC"/>
</dbReference>
<comment type="similarity">
    <text evidence="3 10 13">Belongs to the IPP transferase family.</text>
</comment>
<organism evidence="14 15">
    <name type="scientific">Pseudalkalibacillus berkeleyi</name>
    <dbReference type="NCBI Taxonomy" id="1069813"/>
    <lineage>
        <taxon>Bacteria</taxon>
        <taxon>Bacillati</taxon>
        <taxon>Bacillota</taxon>
        <taxon>Bacilli</taxon>
        <taxon>Bacillales</taxon>
        <taxon>Fictibacillaceae</taxon>
        <taxon>Pseudalkalibacillus</taxon>
    </lineage>
</organism>
<dbReference type="PANTHER" id="PTHR11088">
    <property type="entry name" value="TRNA DIMETHYLALLYLTRANSFERASE"/>
    <property type="match status" value="1"/>
</dbReference>
<dbReference type="InterPro" id="IPR027417">
    <property type="entry name" value="P-loop_NTPase"/>
</dbReference>
<dbReference type="InterPro" id="IPR018022">
    <property type="entry name" value="IPT"/>
</dbReference>
<sequence>MNPALVVIVGPTAVGKTKTSIEVAKAFDGEVMNSDSMQVYKGLDIGTAKIKEDEKEGIPHHLFDIKSPNEDYSVASFQEDATNKIKEIHNRDHLPIMVGGTGLYVRSVTHGYTFTDATADPAYRDELENYVEQYGVEALHNRLRSVDPKRAAEVHPNNVRRVIRSLEIYHTKGHLDQQSNATRENTSPYHLVTIGLKMKREQLYDRINRRVDIMMQEGLLEEVQALHRDGIRNTQAVQAIGYKELYEYFDGECTLDEAILKLKRNSRRYAKRQMTWFRHQMDVEWFDVTNESIEEKIPSILRYVAGKLHLESN</sequence>
<comment type="cofactor">
    <cofactor evidence="1 10">
        <name>Mg(2+)</name>
        <dbReference type="ChEBI" id="CHEBI:18420"/>
    </cofactor>
</comment>
<name>A0ABS9GWN8_9BACL</name>
<feature type="binding site" evidence="10">
    <location>
        <begin position="12"/>
        <end position="17"/>
    </location>
    <ligand>
        <name>substrate</name>
    </ligand>
</feature>
<keyword evidence="6 10" id="KW-0547">Nucleotide-binding</keyword>
<comment type="subunit">
    <text evidence="10">Monomer.</text>
</comment>
<evidence type="ECO:0000256" key="2">
    <source>
        <dbReference type="ARBA" id="ARBA00003213"/>
    </source>
</evidence>
<keyword evidence="5 10" id="KW-0819">tRNA processing</keyword>
<dbReference type="Proteomes" id="UP001649381">
    <property type="component" value="Unassembled WGS sequence"/>
</dbReference>
<comment type="caution">
    <text evidence="10">Lacks conserved residue(s) required for the propagation of feature annotation.</text>
</comment>
<comment type="caution">
    <text evidence="14">The sequence shown here is derived from an EMBL/GenBank/DDBJ whole genome shotgun (WGS) entry which is preliminary data.</text>
</comment>
<feature type="site" description="Interaction with substrate tRNA" evidence="10">
    <location>
        <position position="124"/>
    </location>
</feature>
<reference evidence="14 15" key="1">
    <citation type="submission" date="2022-01" db="EMBL/GenBank/DDBJ databases">
        <title>Alkalihalobacillus sp. EGI L200015, a novel bacterium isolated from a salt lake sediment.</title>
        <authorList>
            <person name="Gao L."/>
            <person name="Fang B.-Z."/>
            <person name="Li W.-J."/>
        </authorList>
    </citation>
    <scope>NUCLEOTIDE SEQUENCE [LARGE SCALE GENOMIC DNA]</scope>
    <source>
        <strain evidence="14 15">KCTC 12718</strain>
    </source>
</reference>
<evidence type="ECO:0000256" key="13">
    <source>
        <dbReference type="RuleBase" id="RU003785"/>
    </source>
</evidence>
<dbReference type="EMBL" id="JAKIJS010000001">
    <property type="protein sequence ID" value="MCF6137194.1"/>
    <property type="molecule type" value="Genomic_DNA"/>
</dbReference>